<evidence type="ECO:0000256" key="4">
    <source>
        <dbReference type="ARBA" id="ARBA00022737"/>
    </source>
</evidence>
<dbReference type="EMBL" id="OZ019904">
    <property type="protein sequence ID" value="CAK9198411.1"/>
    <property type="molecule type" value="Genomic_DNA"/>
</dbReference>
<protein>
    <recommendedName>
        <fullName evidence="9">Protein kinase domain-containing protein</fullName>
    </recommendedName>
</protein>
<feature type="transmembrane region" description="Helical" evidence="8">
    <location>
        <begin position="351"/>
        <end position="374"/>
    </location>
</feature>
<feature type="region of interest" description="Disordered" evidence="7">
    <location>
        <begin position="272"/>
        <end position="339"/>
    </location>
</feature>
<evidence type="ECO:0000256" key="7">
    <source>
        <dbReference type="SAM" id="MobiDB-lite"/>
    </source>
</evidence>
<evidence type="ECO:0000256" key="2">
    <source>
        <dbReference type="ARBA" id="ARBA00022614"/>
    </source>
</evidence>
<keyword evidence="11" id="KW-1185">Reference proteome</keyword>
<dbReference type="CDD" id="cd14066">
    <property type="entry name" value="STKc_IRAK"/>
    <property type="match status" value="1"/>
</dbReference>
<dbReference type="Proteomes" id="UP001497512">
    <property type="component" value="Chromosome 12"/>
</dbReference>
<dbReference type="InterPro" id="IPR000719">
    <property type="entry name" value="Prot_kinase_dom"/>
</dbReference>
<dbReference type="SUPFAM" id="SSF56112">
    <property type="entry name" value="Protein kinase-like (PK-like)"/>
    <property type="match status" value="1"/>
</dbReference>
<dbReference type="Pfam" id="PF07714">
    <property type="entry name" value="PK_Tyr_Ser-Thr"/>
    <property type="match status" value="1"/>
</dbReference>
<dbReference type="SUPFAM" id="SSF52058">
    <property type="entry name" value="L domain-like"/>
    <property type="match status" value="1"/>
</dbReference>
<feature type="region of interest" description="Disordered" evidence="7">
    <location>
        <begin position="763"/>
        <end position="785"/>
    </location>
</feature>
<keyword evidence="2" id="KW-0433">Leucine-rich repeat</keyword>
<dbReference type="Gene3D" id="3.80.10.10">
    <property type="entry name" value="Ribonuclease Inhibitor"/>
    <property type="match status" value="1"/>
</dbReference>
<evidence type="ECO:0000256" key="1">
    <source>
        <dbReference type="ARBA" id="ARBA00004370"/>
    </source>
</evidence>
<dbReference type="PROSITE" id="PS50011">
    <property type="entry name" value="PROTEIN_KINASE_DOM"/>
    <property type="match status" value="1"/>
</dbReference>
<dbReference type="InterPro" id="IPR046959">
    <property type="entry name" value="PRK1-6/SRF4-like"/>
</dbReference>
<evidence type="ECO:0000313" key="11">
    <source>
        <dbReference type="Proteomes" id="UP001497512"/>
    </source>
</evidence>
<reference evidence="10" key="1">
    <citation type="submission" date="2024-02" db="EMBL/GenBank/DDBJ databases">
        <authorList>
            <consortium name="ELIXIR-Norway"/>
            <consortium name="Elixir Norway"/>
        </authorList>
    </citation>
    <scope>NUCLEOTIDE SEQUENCE</scope>
</reference>
<proteinExistence type="predicted"/>
<dbReference type="PANTHER" id="PTHR48007">
    <property type="entry name" value="LEUCINE-RICH REPEAT RECEPTOR-LIKE PROTEIN KINASE PXC1"/>
    <property type="match status" value="1"/>
</dbReference>
<evidence type="ECO:0000259" key="9">
    <source>
        <dbReference type="PROSITE" id="PS50011"/>
    </source>
</evidence>
<dbReference type="InterPro" id="IPR001611">
    <property type="entry name" value="Leu-rich_rpt"/>
</dbReference>
<dbReference type="InterPro" id="IPR001245">
    <property type="entry name" value="Ser-Thr/Tyr_kinase_cat_dom"/>
</dbReference>
<dbReference type="Gene3D" id="1.10.510.10">
    <property type="entry name" value="Transferase(Phosphotransferase) domain 1"/>
    <property type="match status" value="1"/>
</dbReference>
<dbReference type="InterPro" id="IPR032675">
    <property type="entry name" value="LRR_dom_sf"/>
</dbReference>
<feature type="compositionally biased region" description="Polar residues" evidence="7">
    <location>
        <begin position="330"/>
        <end position="339"/>
    </location>
</feature>
<keyword evidence="4" id="KW-0677">Repeat</keyword>
<evidence type="ECO:0000256" key="3">
    <source>
        <dbReference type="ARBA" id="ARBA00022692"/>
    </source>
</evidence>
<organism evidence="10 11">
    <name type="scientific">Sphagnum troendelagicum</name>
    <dbReference type="NCBI Taxonomy" id="128251"/>
    <lineage>
        <taxon>Eukaryota</taxon>
        <taxon>Viridiplantae</taxon>
        <taxon>Streptophyta</taxon>
        <taxon>Embryophyta</taxon>
        <taxon>Bryophyta</taxon>
        <taxon>Sphagnophytina</taxon>
        <taxon>Sphagnopsida</taxon>
        <taxon>Sphagnales</taxon>
        <taxon>Sphagnaceae</taxon>
        <taxon>Sphagnum</taxon>
    </lineage>
</organism>
<name>A0ABP0TKA4_9BRYO</name>
<dbReference type="Gene3D" id="3.30.200.20">
    <property type="entry name" value="Phosphorylase Kinase, domain 1"/>
    <property type="match status" value="1"/>
</dbReference>
<keyword evidence="6 8" id="KW-0472">Membrane</keyword>
<dbReference type="PANTHER" id="PTHR48007:SF22">
    <property type="entry name" value="PROTEIN STRUBBELIG-RECEPTOR FAMILY 3-LIKE ISOFORM X1"/>
    <property type="match status" value="1"/>
</dbReference>
<comment type="subcellular location">
    <subcellularLocation>
        <location evidence="1">Membrane</location>
    </subcellularLocation>
</comment>
<dbReference type="InterPro" id="IPR011009">
    <property type="entry name" value="Kinase-like_dom_sf"/>
</dbReference>
<dbReference type="Pfam" id="PF00560">
    <property type="entry name" value="LRR_1"/>
    <property type="match status" value="2"/>
</dbReference>
<evidence type="ECO:0000256" key="8">
    <source>
        <dbReference type="SAM" id="Phobius"/>
    </source>
</evidence>
<feature type="transmembrane region" description="Helical" evidence="8">
    <location>
        <begin position="17"/>
        <end position="37"/>
    </location>
</feature>
<dbReference type="Pfam" id="PF13855">
    <property type="entry name" value="LRR_8"/>
    <property type="match status" value="1"/>
</dbReference>
<evidence type="ECO:0000256" key="6">
    <source>
        <dbReference type="ARBA" id="ARBA00023136"/>
    </source>
</evidence>
<keyword evidence="5 8" id="KW-1133">Transmembrane helix</keyword>
<sequence length="785" mass="84463">MAAAAARRMSGAVTSCYYCNTIAIATTILVVSSLLVISSVVVVNAVTDAGDVAALTNLYLDLQQPAQLWNWKINASAGAGAGVEDPCAQNWLGVVCSGANVTELHLSNLGLGGQLGYQLSAFQSLLYFDVSSNNIGGVLPNQLPPSIQNLILARNRLTGSLPYSLGQLPGLTILDISQNAISNGILDIFSPLVSLTTLDLSYNTLTGPLPNSLGALTALMVLNLQNNQLNGSLPLSLLNLTNLQTLNIQNNQFTGWIPPGLNPHNFMYGGNQFSTSPVLPPSPPPSIPPSPAPLSTQSPPQPLLSPTPLLTPTAAPPPNVSIHKPRVKSPANSVGVRTQRSSKSFWTGARITGVVIAVLLLLVAISLSLMFFLWRLRSKRICVSDEEKVNGRGSWVRPLISPVMKAAPALEGGIMTEKTTSRTSAPVQIPKTPPSLKSICEKGASGRSIPGKGPKMVMMAATAFSVGDLQTATNSFAQENLIGEGSLSRVYRGDFPNGQVFAVKKLDLSVAQVQDKEEFLAAVCTMAHLQHANITKLVGYCVEHGQRLLVYQYINRGTLNDALHTSEEAAMRISWNMRIKIALGAARALEYLHEVCLPAMVHRNFKSANILLDDEMNPHLSDCGIAAFTPLGVERQVSAQMLGSFGYSAPEYAMSGLYTMRSDVYSFGVVLLELLTGRKPLDSTRKRAEQSLVRWATPQLHDIDALTKMVDPALKGIYPAKSLSRFADIIALCVQPEPEFRPPMSEVVQTLVRLMQRASLSKRRSGDDFSGSRRISDYCEPSDST</sequence>
<feature type="compositionally biased region" description="Pro residues" evidence="7">
    <location>
        <begin position="278"/>
        <end position="292"/>
    </location>
</feature>
<keyword evidence="3 8" id="KW-0812">Transmembrane</keyword>
<evidence type="ECO:0000313" key="10">
    <source>
        <dbReference type="EMBL" id="CAK9198411.1"/>
    </source>
</evidence>
<gene>
    <name evidence="10" type="ORF">CSSPTR1EN2_LOCUS4423</name>
</gene>
<feature type="domain" description="Protein kinase" evidence="9">
    <location>
        <begin position="476"/>
        <end position="754"/>
    </location>
</feature>
<evidence type="ECO:0000256" key="5">
    <source>
        <dbReference type="ARBA" id="ARBA00022989"/>
    </source>
</evidence>
<feature type="compositionally biased region" description="Basic and acidic residues" evidence="7">
    <location>
        <begin position="764"/>
        <end position="777"/>
    </location>
</feature>
<accession>A0ABP0TKA4</accession>